<feature type="non-terminal residue" evidence="2">
    <location>
        <position position="1"/>
    </location>
</feature>
<evidence type="ECO:0000313" key="2">
    <source>
        <dbReference type="EMBL" id="KAK2814217.1"/>
    </source>
</evidence>
<feature type="region of interest" description="Disordered" evidence="1">
    <location>
        <begin position="471"/>
        <end position="493"/>
    </location>
</feature>
<dbReference type="AlphaFoldDB" id="A0AA88IHB3"/>
<sequence length="493" mass="54015">SGRSGTSEEWASVEEGERRASNCATRHAKHLAPPHRLPTLLSLCPRTPAAGAVADRGNSPVEVGGFAARPPTRLAIFSHSQQLFRDPAVNGKEPLCPPPLSTLRCLRGTTPVPPATRSPLSISRSAFSLSSTRRQPSPLSSMEGPNLCCSLYRALALDPVPVMGEELYVPGAEGVNLKSLREDTLHLCSSHRFNFRRAVAELIATLGDAALLGDRPGLAQVLFLERRCARAPTRSPKPTRRATPPRAAGRTRRRLAREKPDARLDSCGLTKPEPAAAAHRWLIRTERATPSAATRVGVSDRTPRACPAYTRTGRASLTSLLKQRPLTVVDQFNSWQTKAHAQTEAGRRKAAGRHHHRRAPGRDNFSALYVIGRRIALPAPEYGNRLFGEAAGARPDRPGSSAGDLPRAPPRPCGPSKRGVIDPRWNALDAMSSWFERRIKIRACTRGVVQPRRRPPEDRVRRADVAVRYSNTLPRSASHRETTKTKRRSVTFS</sequence>
<feature type="compositionally biased region" description="Basic residues" evidence="1">
    <location>
        <begin position="348"/>
        <end position="359"/>
    </location>
</feature>
<feature type="region of interest" description="Disordered" evidence="1">
    <location>
        <begin position="1"/>
        <end position="21"/>
    </location>
</feature>
<organism evidence="2 3">
    <name type="scientific">Channa striata</name>
    <name type="common">Snakehead murrel</name>
    <name type="synonym">Ophicephalus striatus</name>
    <dbReference type="NCBI Taxonomy" id="64152"/>
    <lineage>
        <taxon>Eukaryota</taxon>
        <taxon>Metazoa</taxon>
        <taxon>Chordata</taxon>
        <taxon>Craniata</taxon>
        <taxon>Vertebrata</taxon>
        <taxon>Euteleostomi</taxon>
        <taxon>Actinopterygii</taxon>
        <taxon>Neopterygii</taxon>
        <taxon>Teleostei</taxon>
        <taxon>Neoteleostei</taxon>
        <taxon>Acanthomorphata</taxon>
        <taxon>Anabantaria</taxon>
        <taxon>Anabantiformes</taxon>
        <taxon>Channoidei</taxon>
        <taxon>Channidae</taxon>
        <taxon>Channa</taxon>
    </lineage>
</organism>
<feature type="compositionally biased region" description="Low complexity" evidence="1">
    <location>
        <begin position="230"/>
        <end position="248"/>
    </location>
</feature>
<keyword evidence="3" id="KW-1185">Reference proteome</keyword>
<feature type="region of interest" description="Disordered" evidence="1">
    <location>
        <begin position="389"/>
        <end position="421"/>
    </location>
</feature>
<accession>A0AA88IHB3</accession>
<name>A0AA88IHB3_CHASR</name>
<evidence type="ECO:0000313" key="3">
    <source>
        <dbReference type="Proteomes" id="UP001187415"/>
    </source>
</evidence>
<reference evidence="2" key="1">
    <citation type="submission" date="2023-07" db="EMBL/GenBank/DDBJ databases">
        <title>Chromosome-level Genome Assembly of Striped Snakehead (Channa striata).</title>
        <authorList>
            <person name="Liu H."/>
        </authorList>
    </citation>
    <scope>NUCLEOTIDE SEQUENCE</scope>
    <source>
        <strain evidence="2">Gz</strain>
        <tissue evidence="2">Muscle</tissue>
    </source>
</reference>
<feature type="region of interest" description="Disordered" evidence="1">
    <location>
        <begin position="339"/>
        <end position="360"/>
    </location>
</feature>
<protein>
    <submittedName>
        <fullName evidence="2">Uncharacterized protein</fullName>
    </submittedName>
</protein>
<evidence type="ECO:0000256" key="1">
    <source>
        <dbReference type="SAM" id="MobiDB-lite"/>
    </source>
</evidence>
<gene>
    <name evidence="2" type="ORF">Q5P01_000664</name>
</gene>
<feature type="region of interest" description="Disordered" evidence="1">
    <location>
        <begin position="230"/>
        <end position="270"/>
    </location>
</feature>
<dbReference type="EMBL" id="JAUPFM010000074">
    <property type="protein sequence ID" value="KAK2814217.1"/>
    <property type="molecule type" value="Genomic_DNA"/>
</dbReference>
<dbReference type="Proteomes" id="UP001187415">
    <property type="component" value="Unassembled WGS sequence"/>
</dbReference>
<comment type="caution">
    <text evidence="2">The sequence shown here is derived from an EMBL/GenBank/DDBJ whole genome shotgun (WGS) entry which is preliminary data.</text>
</comment>
<proteinExistence type="predicted"/>